<evidence type="ECO:0000313" key="3">
    <source>
        <dbReference type="Proteomes" id="UP001231316"/>
    </source>
</evidence>
<keyword evidence="1" id="KW-0812">Transmembrane</keyword>
<keyword evidence="1" id="KW-0472">Membrane</keyword>
<proteinExistence type="predicted"/>
<evidence type="ECO:0000313" key="2">
    <source>
        <dbReference type="EMBL" id="WII29403.1"/>
    </source>
</evidence>
<sequence length="44" mass="4985">MTKKNKKESDKVKIVKYTAIGAWAAPVTVLLEIIKSIIETLFHK</sequence>
<feature type="transmembrane region" description="Helical" evidence="1">
    <location>
        <begin position="20"/>
        <end position="38"/>
    </location>
</feature>
<dbReference type="AlphaFoldDB" id="A0AAX3X784"/>
<protein>
    <submittedName>
        <fullName evidence="2">Uncharacterized protein</fullName>
    </submittedName>
</protein>
<dbReference type="RefSeq" id="WP_274609016.1">
    <property type="nucleotide sequence ID" value="NZ_CP123971.1"/>
</dbReference>
<reference evidence="2" key="1">
    <citation type="submission" date="2023-04" db="EMBL/GenBank/DDBJ databases">
        <title>Four porcine-derived lactic acid bacteria strains analyses and their evaluation as potential probiotics based on genomics.</title>
        <authorList>
            <person name="Niu D."/>
        </authorList>
    </citation>
    <scope>NUCLEOTIDE SEQUENCE</scope>
    <source>
        <strain evidence="2">ZSA5</strain>
    </source>
</reference>
<organism evidence="2 3">
    <name type="scientific">Ligilactobacillus salivarius</name>
    <dbReference type="NCBI Taxonomy" id="1624"/>
    <lineage>
        <taxon>Bacteria</taxon>
        <taxon>Bacillati</taxon>
        <taxon>Bacillota</taxon>
        <taxon>Bacilli</taxon>
        <taxon>Lactobacillales</taxon>
        <taxon>Lactobacillaceae</taxon>
        <taxon>Ligilactobacillus</taxon>
    </lineage>
</organism>
<name>A0AAX3X784_9LACO</name>
<evidence type="ECO:0000256" key="1">
    <source>
        <dbReference type="SAM" id="Phobius"/>
    </source>
</evidence>
<dbReference type="Proteomes" id="UP001231316">
    <property type="component" value="Chromosome"/>
</dbReference>
<accession>A0AAX3X784</accession>
<gene>
    <name evidence="2" type="ORF">QFE45_04680</name>
</gene>
<dbReference type="EMBL" id="CP123971">
    <property type="protein sequence ID" value="WII29403.1"/>
    <property type="molecule type" value="Genomic_DNA"/>
</dbReference>
<keyword evidence="1" id="KW-1133">Transmembrane helix</keyword>